<dbReference type="Proteomes" id="UP001612741">
    <property type="component" value="Unassembled WGS sequence"/>
</dbReference>
<sequence>MKRRLVALLGVAVIALAGCGNAQSSTPAAGKQESRAAGKQEARIIPLTGDVAEIVFKLGLADKVVGVDLSAMGLPEARGKKQIGYQRALAAEGILSLKPTVLVGTEDAGPPPVIEQLKGAGVPVVLVPTGAASVDEVPGKIEQVATAVGEPGKGATLAAATKAEIDAAKATVKADAEKPRVAFLYLRGQSKTYQLGGAGTRADAMITAAGGEDAGTTAGVKGFKPITAEAMVDAAPEIILVMKMGLESVGGEKGLLGLPGVAQTPAGKNRRIVALDDLELLGMGPRTGQALAKLVTAFQR</sequence>
<dbReference type="PROSITE" id="PS51257">
    <property type="entry name" value="PROKAR_LIPOPROTEIN"/>
    <property type="match status" value="1"/>
</dbReference>
<evidence type="ECO:0000256" key="1">
    <source>
        <dbReference type="ARBA" id="ARBA00008814"/>
    </source>
</evidence>
<dbReference type="Gene3D" id="3.40.50.1980">
    <property type="entry name" value="Nitrogenase molybdenum iron protein domain"/>
    <property type="match status" value="2"/>
</dbReference>
<dbReference type="RefSeq" id="WP_397085923.1">
    <property type="nucleotide sequence ID" value="NZ_JBITGY010000008.1"/>
</dbReference>
<feature type="chain" id="PRO_5046638138" evidence="2">
    <location>
        <begin position="23"/>
        <end position="300"/>
    </location>
</feature>
<reference evidence="4 5" key="1">
    <citation type="submission" date="2024-10" db="EMBL/GenBank/DDBJ databases">
        <title>The Natural Products Discovery Center: Release of the First 8490 Sequenced Strains for Exploring Actinobacteria Biosynthetic Diversity.</title>
        <authorList>
            <person name="Kalkreuter E."/>
            <person name="Kautsar S.A."/>
            <person name="Yang D."/>
            <person name="Bader C.D."/>
            <person name="Teijaro C.N."/>
            <person name="Fluegel L."/>
            <person name="Davis C.M."/>
            <person name="Simpson J.R."/>
            <person name="Lauterbach L."/>
            <person name="Steele A.D."/>
            <person name="Gui C."/>
            <person name="Meng S."/>
            <person name="Li G."/>
            <person name="Viehrig K."/>
            <person name="Ye F."/>
            <person name="Su P."/>
            <person name="Kiefer A.F."/>
            <person name="Nichols A."/>
            <person name="Cepeda A.J."/>
            <person name="Yan W."/>
            <person name="Fan B."/>
            <person name="Jiang Y."/>
            <person name="Adhikari A."/>
            <person name="Zheng C.-J."/>
            <person name="Schuster L."/>
            <person name="Cowan T.M."/>
            <person name="Smanski M.J."/>
            <person name="Chevrette M.G."/>
            <person name="De Carvalho L.P.S."/>
            <person name="Shen B."/>
        </authorList>
    </citation>
    <scope>NUCLEOTIDE SEQUENCE [LARGE SCALE GENOMIC DNA]</scope>
    <source>
        <strain evidence="4 5">NPDC050545</strain>
    </source>
</reference>
<dbReference type="InterPro" id="IPR002491">
    <property type="entry name" value="ABC_transptr_periplasmic_BD"/>
</dbReference>
<dbReference type="SUPFAM" id="SSF53807">
    <property type="entry name" value="Helical backbone' metal receptor"/>
    <property type="match status" value="1"/>
</dbReference>
<dbReference type="PROSITE" id="PS50983">
    <property type="entry name" value="FE_B12_PBP"/>
    <property type="match status" value="1"/>
</dbReference>
<keyword evidence="5" id="KW-1185">Reference proteome</keyword>
<comment type="caution">
    <text evidence="4">The sequence shown here is derived from an EMBL/GenBank/DDBJ whole genome shotgun (WGS) entry which is preliminary data.</text>
</comment>
<dbReference type="InterPro" id="IPR050902">
    <property type="entry name" value="ABC_Transporter_SBP"/>
</dbReference>
<dbReference type="PANTHER" id="PTHR30535:SF4">
    <property type="entry name" value="HEMIN-BINDING PERIPLASMIC PROTEIN HMUT"/>
    <property type="match status" value="1"/>
</dbReference>
<gene>
    <name evidence="4" type="ORF">ACIBG2_28670</name>
</gene>
<dbReference type="Pfam" id="PF01497">
    <property type="entry name" value="Peripla_BP_2"/>
    <property type="match status" value="1"/>
</dbReference>
<comment type="similarity">
    <text evidence="1">Belongs to the bacterial solute-binding protein 8 family.</text>
</comment>
<feature type="domain" description="Fe/B12 periplasmic-binding" evidence="3">
    <location>
        <begin position="43"/>
        <end position="300"/>
    </location>
</feature>
<accession>A0ABW7YZN1</accession>
<evidence type="ECO:0000313" key="5">
    <source>
        <dbReference type="Proteomes" id="UP001612741"/>
    </source>
</evidence>
<protein>
    <submittedName>
        <fullName evidence="4">Hemin ABC transporter substrate-binding protein</fullName>
    </submittedName>
</protein>
<organism evidence="4 5">
    <name type="scientific">Nonomuraea typhae</name>
    <dbReference type="NCBI Taxonomy" id="2603600"/>
    <lineage>
        <taxon>Bacteria</taxon>
        <taxon>Bacillati</taxon>
        <taxon>Actinomycetota</taxon>
        <taxon>Actinomycetes</taxon>
        <taxon>Streptosporangiales</taxon>
        <taxon>Streptosporangiaceae</taxon>
        <taxon>Nonomuraea</taxon>
    </lineage>
</organism>
<dbReference type="EMBL" id="JBITGY010000008">
    <property type="protein sequence ID" value="MFI6501383.1"/>
    <property type="molecule type" value="Genomic_DNA"/>
</dbReference>
<evidence type="ECO:0000259" key="3">
    <source>
        <dbReference type="PROSITE" id="PS50983"/>
    </source>
</evidence>
<proteinExistence type="inferred from homology"/>
<dbReference type="PANTHER" id="PTHR30535">
    <property type="entry name" value="VITAMIN B12-BINDING PROTEIN"/>
    <property type="match status" value="1"/>
</dbReference>
<evidence type="ECO:0000313" key="4">
    <source>
        <dbReference type="EMBL" id="MFI6501383.1"/>
    </source>
</evidence>
<name>A0ABW7YZN1_9ACTN</name>
<keyword evidence="2" id="KW-0732">Signal</keyword>
<evidence type="ECO:0000256" key="2">
    <source>
        <dbReference type="SAM" id="SignalP"/>
    </source>
</evidence>
<feature type="signal peptide" evidence="2">
    <location>
        <begin position="1"/>
        <end position="22"/>
    </location>
</feature>